<dbReference type="RefSeq" id="WP_089212945.1">
    <property type="nucleotide sequence ID" value="NZ_FZOD01000078.1"/>
</dbReference>
<keyword evidence="3" id="KW-0808">Transferase</keyword>
<evidence type="ECO:0000259" key="2">
    <source>
        <dbReference type="Pfam" id="PF13581"/>
    </source>
</evidence>
<evidence type="ECO:0000313" key="3">
    <source>
        <dbReference type="EMBL" id="SNT60596.1"/>
    </source>
</evidence>
<dbReference type="InterPro" id="IPR050267">
    <property type="entry name" value="Anti-sigma-factor_SerPK"/>
</dbReference>
<dbReference type="InterPro" id="IPR036890">
    <property type="entry name" value="HATPase_C_sf"/>
</dbReference>
<dbReference type="Proteomes" id="UP000198282">
    <property type="component" value="Unassembled WGS sequence"/>
</dbReference>
<dbReference type="EMBL" id="FZOD01000078">
    <property type="protein sequence ID" value="SNT60596.1"/>
    <property type="molecule type" value="Genomic_DNA"/>
</dbReference>
<gene>
    <name evidence="3" type="ORF">SAMN05216276_107828</name>
</gene>
<dbReference type="PANTHER" id="PTHR35526">
    <property type="entry name" value="ANTI-SIGMA-F FACTOR RSBW-RELATED"/>
    <property type="match status" value="1"/>
</dbReference>
<accession>A0A239P0I2</accession>
<dbReference type="PANTHER" id="PTHR35526:SF3">
    <property type="entry name" value="ANTI-SIGMA-F FACTOR RSBW"/>
    <property type="match status" value="1"/>
</dbReference>
<dbReference type="InterPro" id="IPR003594">
    <property type="entry name" value="HATPase_dom"/>
</dbReference>
<dbReference type="OrthoDB" id="3530473at2"/>
<dbReference type="AlphaFoldDB" id="A0A239P0I2"/>
<organism evidence="3 4">
    <name type="scientific">Streptosporangium subroseum</name>
    <dbReference type="NCBI Taxonomy" id="106412"/>
    <lineage>
        <taxon>Bacteria</taxon>
        <taxon>Bacillati</taxon>
        <taxon>Actinomycetota</taxon>
        <taxon>Actinomycetes</taxon>
        <taxon>Streptosporangiales</taxon>
        <taxon>Streptosporangiaceae</taxon>
        <taxon>Streptosporangium</taxon>
    </lineage>
</organism>
<dbReference type="CDD" id="cd16936">
    <property type="entry name" value="HATPase_RsbW-like"/>
    <property type="match status" value="1"/>
</dbReference>
<feature type="domain" description="Histidine kinase/HSP90-like ATPase" evidence="2">
    <location>
        <begin position="13"/>
        <end position="164"/>
    </location>
</feature>
<keyword evidence="3" id="KW-0418">Kinase</keyword>
<dbReference type="Gene3D" id="3.30.565.10">
    <property type="entry name" value="Histidine kinase-like ATPase, C-terminal domain"/>
    <property type="match status" value="1"/>
</dbReference>
<name>A0A239P0I2_9ACTN</name>
<reference evidence="3 4" key="1">
    <citation type="submission" date="2017-06" db="EMBL/GenBank/DDBJ databases">
        <authorList>
            <person name="Kim H.J."/>
            <person name="Triplett B.A."/>
        </authorList>
    </citation>
    <scope>NUCLEOTIDE SEQUENCE [LARGE SCALE GENOMIC DNA]</scope>
    <source>
        <strain evidence="3 4">CGMCC 4.2132</strain>
    </source>
</reference>
<dbReference type="Pfam" id="PF13581">
    <property type="entry name" value="HATPase_c_2"/>
    <property type="match status" value="1"/>
</dbReference>
<protein>
    <submittedName>
        <fullName evidence="3">Histidine kinase-like ATPase domain-containing protein</fullName>
    </submittedName>
</protein>
<evidence type="ECO:0000256" key="1">
    <source>
        <dbReference type="ARBA" id="ARBA00022527"/>
    </source>
</evidence>
<keyword evidence="1" id="KW-0723">Serine/threonine-protein kinase</keyword>
<dbReference type="GO" id="GO:0004674">
    <property type="term" value="F:protein serine/threonine kinase activity"/>
    <property type="evidence" value="ECO:0007669"/>
    <property type="project" value="UniProtKB-KW"/>
</dbReference>
<keyword evidence="4" id="KW-1185">Reference proteome</keyword>
<dbReference type="SUPFAM" id="SSF55874">
    <property type="entry name" value="ATPase domain of HSP90 chaperone/DNA topoisomerase II/histidine kinase"/>
    <property type="match status" value="1"/>
</dbReference>
<proteinExistence type="predicted"/>
<evidence type="ECO:0000313" key="4">
    <source>
        <dbReference type="Proteomes" id="UP000198282"/>
    </source>
</evidence>
<sequence>MGLVVTTAYQRAFPGRPEQVALARSWALSCLPANCPRTGDVSLVVSELVTNALLHTRSGSAPDGEFVVRLEVCDPRRVRLEVTDQGEAARGAHISAQQVSGTAHVPEVPAQRAHIPTAHPAHIPENRPAALVRPAGEGGYGLAVVCALIGPEALSVRHTPRGRTTACTIAWPAPCDGSAAEVGR</sequence>